<name>A0A552UVU9_9FLAO</name>
<evidence type="ECO:0008006" key="3">
    <source>
        <dbReference type="Google" id="ProtNLM"/>
    </source>
</evidence>
<dbReference type="Proteomes" id="UP000320643">
    <property type="component" value="Unassembled WGS sequence"/>
</dbReference>
<reference evidence="1 2" key="1">
    <citation type="submission" date="2019-07" db="EMBL/GenBank/DDBJ databases">
        <title>Flavobacterium sp. nov., isolated from glacier ice.</title>
        <authorList>
            <person name="Liu Q."/>
            <person name="Xin Y.-H."/>
        </authorList>
    </citation>
    <scope>NUCLEOTIDE SEQUENCE [LARGE SCALE GENOMIC DNA]</scope>
    <source>
        <strain evidence="1 2">ZT4R6</strain>
    </source>
</reference>
<keyword evidence="2" id="KW-1185">Reference proteome</keyword>
<protein>
    <recommendedName>
        <fullName evidence="3">Lipoprotein</fullName>
    </recommendedName>
</protein>
<dbReference type="RefSeq" id="WP_143374791.1">
    <property type="nucleotide sequence ID" value="NZ_VJVZ01000013.1"/>
</dbReference>
<sequence length="132" mass="15184">MRGLVLIILVCICNSITSCGFVKDKKIVGKYHIVAVDIPEDECLAYEVESGDYVCLVPPKAVAYCKNDRYIFLKQIPIENNDLDFDYYIVPTLNDSLAIYPEERIIGPLNEKEFDEEILKMNLKELEFIKLD</sequence>
<comment type="caution">
    <text evidence="1">The sequence shown here is derived from an EMBL/GenBank/DDBJ whole genome shotgun (WGS) entry which is preliminary data.</text>
</comment>
<proteinExistence type="predicted"/>
<accession>A0A552UVU9</accession>
<dbReference type="OrthoDB" id="1077692at2"/>
<gene>
    <name evidence="1" type="ORF">FMM05_17870</name>
</gene>
<organism evidence="1 2">
    <name type="scientific">Flavobacterium zepuense</name>
    <dbReference type="NCBI Taxonomy" id="2593302"/>
    <lineage>
        <taxon>Bacteria</taxon>
        <taxon>Pseudomonadati</taxon>
        <taxon>Bacteroidota</taxon>
        <taxon>Flavobacteriia</taxon>
        <taxon>Flavobacteriales</taxon>
        <taxon>Flavobacteriaceae</taxon>
        <taxon>Flavobacterium</taxon>
    </lineage>
</organism>
<dbReference type="AlphaFoldDB" id="A0A552UVU9"/>
<evidence type="ECO:0000313" key="1">
    <source>
        <dbReference type="EMBL" id="TRW22374.1"/>
    </source>
</evidence>
<evidence type="ECO:0000313" key="2">
    <source>
        <dbReference type="Proteomes" id="UP000320643"/>
    </source>
</evidence>
<dbReference type="PROSITE" id="PS51257">
    <property type="entry name" value="PROKAR_LIPOPROTEIN"/>
    <property type="match status" value="1"/>
</dbReference>
<dbReference type="EMBL" id="VJVZ01000013">
    <property type="protein sequence ID" value="TRW22374.1"/>
    <property type="molecule type" value="Genomic_DNA"/>
</dbReference>